<feature type="region of interest" description="Disordered" evidence="1">
    <location>
        <begin position="216"/>
        <end position="262"/>
    </location>
</feature>
<dbReference type="AlphaFoldDB" id="A0AB34JI09"/>
<evidence type="ECO:0000256" key="1">
    <source>
        <dbReference type="SAM" id="MobiDB-lite"/>
    </source>
</evidence>
<dbReference type="EMBL" id="JBGBPQ010000008">
    <property type="protein sequence ID" value="KAL1521225.1"/>
    <property type="molecule type" value="Genomic_DNA"/>
</dbReference>
<evidence type="ECO:0008006" key="4">
    <source>
        <dbReference type="Google" id="ProtNLM"/>
    </source>
</evidence>
<keyword evidence="3" id="KW-1185">Reference proteome</keyword>
<accession>A0AB34JI09</accession>
<sequence length="318" mass="32459">MPADHPLAQLADVAAHLFITLPESPNGAARDAPADPRASSHMLRALRKQLNLTQREFGVLLSPGGASPVSPSVICQFESATHAIPPALLTRALSAATAVQRFFESSASCDASPPPHHHSSPQQSSAHDPSSLVKSLGPGCIARLAPHVDAAGLSSADAALLGEYLAIVSARKLSKGGSRPGARGSYRKLHKLNNFAAPADEALVPTAAALSAAASAGGSSRGESSAGSASLASLSSSRASTPCTTPSSSRGSSRPRSPVGAEAEAAGYAPCDLLLSLRGLQEANQHLLNENKRLRSMVCDEPAGALLEVARGDLAMHC</sequence>
<feature type="compositionally biased region" description="Low complexity" evidence="1">
    <location>
        <begin position="216"/>
        <end position="258"/>
    </location>
</feature>
<protein>
    <recommendedName>
        <fullName evidence="4">HTH cro/C1-type domain-containing protein</fullName>
    </recommendedName>
</protein>
<feature type="region of interest" description="Disordered" evidence="1">
    <location>
        <begin position="107"/>
        <end position="132"/>
    </location>
</feature>
<evidence type="ECO:0000313" key="2">
    <source>
        <dbReference type="EMBL" id="KAL1521225.1"/>
    </source>
</evidence>
<reference evidence="2 3" key="1">
    <citation type="journal article" date="2024" name="Science">
        <title>Giant polyketide synthase enzymes in the biosynthesis of giant marine polyether toxins.</title>
        <authorList>
            <person name="Fallon T.R."/>
            <person name="Shende V.V."/>
            <person name="Wierzbicki I.H."/>
            <person name="Pendleton A.L."/>
            <person name="Watervoot N.F."/>
            <person name="Auber R.P."/>
            <person name="Gonzalez D.J."/>
            <person name="Wisecaver J.H."/>
            <person name="Moore B.S."/>
        </authorList>
    </citation>
    <scope>NUCLEOTIDE SEQUENCE [LARGE SCALE GENOMIC DNA]</scope>
    <source>
        <strain evidence="2 3">12B1</strain>
    </source>
</reference>
<feature type="compositionally biased region" description="Low complexity" evidence="1">
    <location>
        <begin position="120"/>
        <end position="131"/>
    </location>
</feature>
<comment type="caution">
    <text evidence="2">The sequence shown here is derived from an EMBL/GenBank/DDBJ whole genome shotgun (WGS) entry which is preliminary data.</text>
</comment>
<evidence type="ECO:0000313" key="3">
    <source>
        <dbReference type="Proteomes" id="UP001515480"/>
    </source>
</evidence>
<proteinExistence type="predicted"/>
<dbReference type="Proteomes" id="UP001515480">
    <property type="component" value="Unassembled WGS sequence"/>
</dbReference>
<gene>
    <name evidence="2" type="ORF">AB1Y20_022774</name>
</gene>
<dbReference type="CDD" id="cd00093">
    <property type="entry name" value="HTH_XRE"/>
    <property type="match status" value="1"/>
</dbReference>
<dbReference type="InterPro" id="IPR001387">
    <property type="entry name" value="Cro/C1-type_HTH"/>
</dbReference>
<organism evidence="2 3">
    <name type="scientific">Prymnesium parvum</name>
    <name type="common">Toxic golden alga</name>
    <dbReference type="NCBI Taxonomy" id="97485"/>
    <lineage>
        <taxon>Eukaryota</taxon>
        <taxon>Haptista</taxon>
        <taxon>Haptophyta</taxon>
        <taxon>Prymnesiophyceae</taxon>
        <taxon>Prymnesiales</taxon>
        <taxon>Prymnesiaceae</taxon>
        <taxon>Prymnesium</taxon>
    </lineage>
</organism>
<name>A0AB34JI09_PRYPA</name>